<sequence length="196" mass="21309" precursor="true">MSRLLISGLLFAVLAAAGGCGARGPQSSAELFAAYRTAQESGDPQQVHHLIAWVEEVRPDLNDPCEGGAPACQLTRQAITWALVRPAASGERTTLDIVQRPAEFGNATITPSPLYWVRVAHYRLADDQPKQRHCACITLPVVIADGEHHFFGSPYHEIETTFYAAGIVGGGRREEAPEIPSYPGEERLLVQLEPAR</sequence>
<feature type="signal peptide" evidence="1">
    <location>
        <begin position="1"/>
        <end position="22"/>
    </location>
</feature>
<dbReference type="OrthoDB" id="280877at2"/>
<dbReference type="Proteomes" id="UP000318878">
    <property type="component" value="Unassembled WGS sequence"/>
</dbReference>
<gene>
    <name evidence="2" type="ORF">Enr8_14340</name>
</gene>
<evidence type="ECO:0000256" key="1">
    <source>
        <dbReference type="SAM" id="SignalP"/>
    </source>
</evidence>
<evidence type="ECO:0000313" key="2">
    <source>
        <dbReference type="EMBL" id="TWT39733.1"/>
    </source>
</evidence>
<keyword evidence="3" id="KW-1185">Reference proteome</keyword>
<comment type="caution">
    <text evidence="2">The sequence shown here is derived from an EMBL/GenBank/DDBJ whole genome shotgun (WGS) entry which is preliminary data.</text>
</comment>
<organism evidence="2 3">
    <name type="scientific">Blastopirellula retiformator</name>
    <dbReference type="NCBI Taxonomy" id="2527970"/>
    <lineage>
        <taxon>Bacteria</taxon>
        <taxon>Pseudomonadati</taxon>
        <taxon>Planctomycetota</taxon>
        <taxon>Planctomycetia</taxon>
        <taxon>Pirellulales</taxon>
        <taxon>Pirellulaceae</taxon>
        <taxon>Blastopirellula</taxon>
    </lineage>
</organism>
<feature type="chain" id="PRO_5022784938" description="Lipoprotein" evidence="1">
    <location>
        <begin position="23"/>
        <end position="196"/>
    </location>
</feature>
<proteinExistence type="predicted"/>
<dbReference type="RefSeq" id="WP_146429877.1">
    <property type="nucleotide sequence ID" value="NZ_SJPF01000001.1"/>
</dbReference>
<dbReference type="EMBL" id="SJPF01000001">
    <property type="protein sequence ID" value="TWT39733.1"/>
    <property type="molecule type" value="Genomic_DNA"/>
</dbReference>
<keyword evidence="1" id="KW-0732">Signal</keyword>
<dbReference type="PROSITE" id="PS51257">
    <property type="entry name" value="PROKAR_LIPOPROTEIN"/>
    <property type="match status" value="1"/>
</dbReference>
<reference evidence="2 3" key="1">
    <citation type="submission" date="2019-02" db="EMBL/GenBank/DDBJ databases">
        <title>Deep-cultivation of Planctomycetes and their phenomic and genomic characterization uncovers novel biology.</title>
        <authorList>
            <person name="Wiegand S."/>
            <person name="Jogler M."/>
            <person name="Boedeker C."/>
            <person name="Pinto D."/>
            <person name="Vollmers J."/>
            <person name="Rivas-Marin E."/>
            <person name="Kohn T."/>
            <person name="Peeters S.H."/>
            <person name="Heuer A."/>
            <person name="Rast P."/>
            <person name="Oberbeckmann S."/>
            <person name="Bunk B."/>
            <person name="Jeske O."/>
            <person name="Meyerdierks A."/>
            <person name="Storesund J.E."/>
            <person name="Kallscheuer N."/>
            <person name="Luecker S."/>
            <person name="Lage O.M."/>
            <person name="Pohl T."/>
            <person name="Merkel B.J."/>
            <person name="Hornburger P."/>
            <person name="Mueller R.-W."/>
            <person name="Bruemmer F."/>
            <person name="Labrenz M."/>
            <person name="Spormann A.M."/>
            <person name="Op Den Camp H."/>
            <person name="Overmann J."/>
            <person name="Amann R."/>
            <person name="Jetten M.S.M."/>
            <person name="Mascher T."/>
            <person name="Medema M.H."/>
            <person name="Devos D.P."/>
            <person name="Kaster A.-K."/>
            <person name="Ovreas L."/>
            <person name="Rohde M."/>
            <person name="Galperin M.Y."/>
            <person name="Jogler C."/>
        </authorList>
    </citation>
    <scope>NUCLEOTIDE SEQUENCE [LARGE SCALE GENOMIC DNA]</scope>
    <source>
        <strain evidence="2 3">Enr8</strain>
    </source>
</reference>
<accession>A0A5C5VP28</accession>
<protein>
    <recommendedName>
        <fullName evidence="4">Lipoprotein</fullName>
    </recommendedName>
</protein>
<dbReference type="AlphaFoldDB" id="A0A5C5VP28"/>
<evidence type="ECO:0008006" key="4">
    <source>
        <dbReference type="Google" id="ProtNLM"/>
    </source>
</evidence>
<name>A0A5C5VP28_9BACT</name>
<evidence type="ECO:0000313" key="3">
    <source>
        <dbReference type="Proteomes" id="UP000318878"/>
    </source>
</evidence>